<dbReference type="STRING" id="1849047.A0A3D8RCI2"/>
<dbReference type="InterPro" id="IPR029044">
    <property type="entry name" value="Nucleotide-diphossugar_trans"/>
</dbReference>
<dbReference type="Gene3D" id="3.90.550.10">
    <property type="entry name" value="Spore Coat Polysaccharide Biosynthesis Protein SpsA, Chain A"/>
    <property type="match status" value="1"/>
</dbReference>
<dbReference type="GO" id="GO:0050501">
    <property type="term" value="F:hyaluronan synthase activity"/>
    <property type="evidence" value="ECO:0007669"/>
    <property type="project" value="TreeGrafter"/>
</dbReference>
<keyword evidence="5" id="KW-0808">Transferase</keyword>
<dbReference type="SUPFAM" id="SSF53448">
    <property type="entry name" value="Nucleotide-diphospho-sugar transferases"/>
    <property type="match status" value="1"/>
</dbReference>
<dbReference type="OrthoDB" id="9876900at2759"/>
<proteinExistence type="inferred from homology"/>
<name>A0A3D8RCI2_9HELO</name>
<evidence type="ECO:0000313" key="9">
    <source>
        <dbReference type="EMBL" id="RDW71628.1"/>
    </source>
</evidence>
<evidence type="ECO:0000256" key="2">
    <source>
        <dbReference type="ARBA" id="ARBA00006782"/>
    </source>
</evidence>
<evidence type="ECO:0000256" key="6">
    <source>
        <dbReference type="ARBA" id="ARBA00023136"/>
    </source>
</evidence>
<comment type="subcellular location">
    <subcellularLocation>
        <location evidence="1">Cell membrane</location>
    </subcellularLocation>
</comment>
<keyword evidence="4" id="KW-0328">Glycosyltransferase</keyword>
<keyword evidence="10" id="KW-1185">Reference proteome</keyword>
<comment type="caution">
    <text evidence="9">The sequence shown here is derived from an EMBL/GenBank/DDBJ whole genome shotgun (WGS) entry which is preliminary data.</text>
</comment>
<dbReference type="PROSITE" id="PS51257">
    <property type="entry name" value="PROKAR_LIPOPROTEIN"/>
    <property type="match status" value="1"/>
</dbReference>
<feature type="transmembrane region" description="Helical" evidence="7">
    <location>
        <begin position="15"/>
        <end position="35"/>
    </location>
</feature>
<dbReference type="GO" id="GO:0030213">
    <property type="term" value="P:hyaluronan biosynthetic process"/>
    <property type="evidence" value="ECO:0007669"/>
    <property type="project" value="TreeGrafter"/>
</dbReference>
<evidence type="ECO:0000256" key="7">
    <source>
        <dbReference type="SAM" id="Phobius"/>
    </source>
</evidence>
<evidence type="ECO:0000256" key="3">
    <source>
        <dbReference type="ARBA" id="ARBA00022475"/>
    </source>
</evidence>
<sequence length="589" mass="66797">MDQKHISPLVSPNRLSLWTNYVLCVLIACLIIYIFPSLQFPISIYTIYSIGLTEITKHKNRSRLSKFKDAEDDEFDVERLPLQPISSIATIVGYREEPSLYQRALESYQDQNDVRILIAGIDGNEDSDMEMVNVFNKVFPQESIVISLKEPLGQMSERIARICLEQQSERVSEKIDGPKQPSAQDLQAEARIFALKYVCEHVWKILDEHGLMHSEQVIRGLCVSQPHVNKKDIMFTVFIISLVLGQKHNMEFVWSSDSDTIVQPHAVQDTIRCIASDTSVGGAACAVTLHNADDSIVARLAKASYWGDMIIIRSQTAVFDANECQPGPCAAFRLTALAEIIMPWYMQKIGGFKPVVNEDRHLTTNLLLHNWKVLFYSEASVETDTPSTLVRWTLQQIRWARATIIETFAYPKVYALQGPLYFIPVFIRNFAPFINGFYCIRYVLFGVPSNLYSTSDLFLRLIIYLVYNCYLSGKLLSPTELMWVILSQLLYHVPSTGIHIWGLISATEGGWGTSMRNAEEMAKPRANWRERIQSTTLIIIWMGFIGGGCGRFLAEKVKQDSRLIALETTGSFGLGILLSFYALFQDLII</sequence>
<keyword evidence="7" id="KW-1133">Transmembrane helix</keyword>
<keyword evidence="7" id="KW-0812">Transmembrane</keyword>
<dbReference type="AlphaFoldDB" id="A0A3D8RCI2"/>
<dbReference type="Proteomes" id="UP000256645">
    <property type="component" value="Unassembled WGS sequence"/>
</dbReference>
<comment type="similarity">
    <text evidence="2">Belongs to the NodC/HAS family.</text>
</comment>
<dbReference type="EMBL" id="PDLM01000008">
    <property type="protein sequence ID" value="RDW71628.1"/>
    <property type="molecule type" value="Genomic_DNA"/>
</dbReference>
<evidence type="ECO:0000256" key="5">
    <source>
        <dbReference type="ARBA" id="ARBA00022679"/>
    </source>
</evidence>
<evidence type="ECO:0000256" key="4">
    <source>
        <dbReference type="ARBA" id="ARBA00022676"/>
    </source>
</evidence>
<protein>
    <recommendedName>
        <fullName evidence="8">Glycosyltransferase 2-like domain-containing protein</fullName>
    </recommendedName>
</protein>
<evidence type="ECO:0000256" key="1">
    <source>
        <dbReference type="ARBA" id="ARBA00004236"/>
    </source>
</evidence>
<dbReference type="Pfam" id="PF13632">
    <property type="entry name" value="Glyco_trans_2_3"/>
    <property type="match status" value="1"/>
</dbReference>
<keyword evidence="3" id="KW-1003">Cell membrane</keyword>
<keyword evidence="6 7" id="KW-0472">Membrane</keyword>
<gene>
    <name evidence="9" type="ORF">BP6252_08191</name>
</gene>
<feature type="transmembrane region" description="Helical" evidence="7">
    <location>
        <begin position="563"/>
        <end position="584"/>
    </location>
</feature>
<evidence type="ECO:0000313" key="10">
    <source>
        <dbReference type="Proteomes" id="UP000256645"/>
    </source>
</evidence>
<accession>A0A3D8RCI2</accession>
<dbReference type="GO" id="GO:0005886">
    <property type="term" value="C:plasma membrane"/>
    <property type="evidence" value="ECO:0007669"/>
    <property type="project" value="UniProtKB-SubCell"/>
</dbReference>
<dbReference type="PANTHER" id="PTHR22913">
    <property type="entry name" value="HYALURONAN SYNTHASE"/>
    <property type="match status" value="1"/>
</dbReference>
<dbReference type="GO" id="GO:0085029">
    <property type="term" value="P:extracellular matrix assembly"/>
    <property type="evidence" value="ECO:0007669"/>
    <property type="project" value="TreeGrafter"/>
</dbReference>
<evidence type="ECO:0000259" key="8">
    <source>
        <dbReference type="Pfam" id="PF13632"/>
    </source>
</evidence>
<organism evidence="9 10">
    <name type="scientific">Coleophoma cylindrospora</name>
    <dbReference type="NCBI Taxonomy" id="1849047"/>
    <lineage>
        <taxon>Eukaryota</taxon>
        <taxon>Fungi</taxon>
        <taxon>Dikarya</taxon>
        <taxon>Ascomycota</taxon>
        <taxon>Pezizomycotina</taxon>
        <taxon>Leotiomycetes</taxon>
        <taxon>Helotiales</taxon>
        <taxon>Dermateaceae</taxon>
        <taxon>Coleophoma</taxon>
    </lineage>
</organism>
<feature type="transmembrane region" description="Helical" evidence="7">
    <location>
        <begin position="532"/>
        <end position="554"/>
    </location>
</feature>
<dbReference type="InterPro" id="IPR001173">
    <property type="entry name" value="Glyco_trans_2-like"/>
</dbReference>
<feature type="domain" description="Glycosyltransferase 2-like" evidence="8">
    <location>
        <begin position="257"/>
        <end position="462"/>
    </location>
</feature>
<reference evidence="9 10" key="1">
    <citation type="journal article" date="2018" name="IMA Fungus">
        <title>IMA Genome-F 9: Draft genome sequence of Annulohypoxylon stygium, Aspergillus mulundensis, Berkeleyomyces basicola (syn. Thielaviopsis basicola), Ceratocystis smalleyi, two Cercospora beticola strains, Coleophoma cylindrospora, Fusarium fracticaudum, Phialophora cf. hyalina, and Morchella septimelata.</title>
        <authorList>
            <person name="Wingfield B.D."/>
            <person name="Bills G.F."/>
            <person name="Dong Y."/>
            <person name="Huang W."/>
            <person name="Nel W.J."/>
            <person name="Swalarsk-Parry B.S."/>
            <person name="Vaghefi N."/>
            <person name="Wilken P.M."/>
            <person name="An Z."/>
            <person name="de Beer Z.W."/>
            <person name="De Vos L."/>
            <person name="Chen L."/>
            <person name="Duong T.A."/>
            <person name="Gao Y."/>
            <person name="Hammerbacher A."/>
            <person name="Kikkert J.R."/>
            <person name="Li Y."/>
            <person name="Li H."/>
            <person name="Li K."/>
            <person name="Li Q."/>
            <person name="Liu X."/>
            <person name="Ma X."/>
            <person name="Naidoo K."/>
            <person name="Pethybridge S.J."/>
            <person name="Sun J."/>
            <person name="Steenkamp E.T."/>
            <person name="van der Nest M.A."/>
            <person name="van Wyk S."/>
            <person name="Wingfield M.J."/>
            <person name="Xiong C."/>
            <person name="Yue Q."/>
            <person name="Zhang X."/>
        </authorList>
    </citation>
    <scope>NUCLEOTIDE SEQUENCE [LARGE SCALE GENOMIC DNA]</scope>
    <source>
        <strain evidence="9 10">BP6252</strain>
    </source>
</reference>
<dbReference type="PANTHER" id="PTHR22913:SF12">
    <property type="entry name" value="MANNURONAN SYNTHASE"/>
    <property type="match status" value="1"/>
</dbReference>